<name>A0A6I3LMW1_9FLAO</name>
<dbReference type="OrthoDB" id="769710at2"/>
<dbReference type="RefSeq" id="WP_155092841.1">
    <property type="nucleotide sequence ID" value="NZ_CP102754.1"/>
</dbReference>
<feature type="transmembrane region" description="Helical" evidence="1">
    <location>
        <begin position="37"/>
        <end position="55"/>
    </location>
</feature>
<sequence length="155" mass="17849">MVVWSGRGILALIFFLIGCVVPRIVFGKEVSGELVFSIGTLLAGIATWVLGVLWNEEKILFHEEDNQYYRYKNNHTLFWIPMQYIGVLYLISSVVTMWKVSVWGAIGLSIIAVIVLFFKKIKDSDLFSLADKKQIVSKFDKIEKVEENESIWQNR</sequence>
<dbReference type="EMBL" id="WMJX01000031">
    <property type="protein sequence ID" value="MTG98826.1"/>
    <property type="molecule type" value="Genomic_DNA"/>
</dbReference>
<feature type="transmembrane region" description="Helical" evidence="1">
    <location>
        <begin position="76"/>
        <end position="94"/>
    </location>
</feature>
<keyword evidence="1" id="KW-1133">Transmembrane helix</keyword>
<gene>
    <name evidence="2" type="ORF">GJV76_11910</name>
</gene>
<protein>
    <submittedName>
        <fullName evidence="2">Uncharacterized protein</fullName>
    </submittedName>
</protein>
<evidence type="ECO:0000256" key="1">
    <source>
        <dbReference type="SAM" id="Phobius"/>
    </source>
</evidence>
<accession>A0A6I3LMW1</accession>
<feature type="transmembrane region" description="Helical" evidence="1">
    <location>
        <begin position="100"/>
        <end position="118"/>
    </location>
</feature>
<reference evidence="2 3" key="1">
    <citation type="submission" date="2019-11" db="EMBL/GenBank/DDBJ databases">
        <title>Genome of Strain BIT-d1.</title>
        <authorList>
            <person name="Yang Y."/>
        </authorList>
    </citation>
    <scope>NUCLEOTIDE SEQUENCE [LARGE SCALE GENOMIC DNA]</scope>
    <source>
        <strain evidence="2 3">BIT-d1</strain>
    </source>
</reference>
<dbReference type="Proteomes" id="UP000438760">
    <property type="component" value="Unassembled WGS sequence"/>
</dbReference>
<evidence type="ECO:0000313" key="3">
    <source>
        <dbReference type="Proteomes" id="UP000438760"/>
    </source>
</evidence>
<dbReference type="PROSITE" id="PS51257">
    <property type="entry name" value="PROKAR_LIPOPROTEIN"/>
    <property type="match status" value="1"/>
</dbReference>
<keyword evidence="1" id="KW-0812">Transmembrane</keyword>
<keyword evidence="3" id="KW-1185">Reference proteome</keyword>
<dbReference type="AlphaFoldDB" id="A0A6I3LMW1"/>
<evidence type="ECO:0000313" key="2">
    <source>
        <dbReference type="EMBL" id="MTG98826.1"/>
    </source>
</evidence>
<proteinExistence type="predicted"/>
<organism evidence="2 3">
    <name type="scientific">Myroides albus</name>
    <dbReference type="NCBI Taxonomy" id="2562892"/>
    <lineage>
        <taxon>Bacteria</taxon>
        <taxon>Pseudomonadati</taxon>
        <taxon>Bacteroidota</taxon>
        <taxon>Flavobacteriia</taxon>
        <taxon>Flavobacteriales</taxon>
        <taxon>Flavobacteriaceae</taxon>
        <taxon>Myroides</taxon>
    </lineage>
</organism>
<keyword evidence="1" id="KW-0472">Membrane</keyword>
<comment type="caution">
    <text evidence="2">The sequence shown here is derived from an EMBL/GenBank/DDBJ whole genome shotgun (WGS) entry which is preliminary data.</text>
</comment>